<evidence type="ECO:0000313" key="2">
    <source>
        <dbReference type="EMBL" id="CAL8076409.1"/>
    </source>
</evidence>
<proteinExistence type="predicted"/>
<evidence type="ECO:0008006" key="4">
    <source>
        <dbReference type="Google" id="ProtNLM"/>
    </source>
</evidence>
<keyword evidence="3" id="KW-1185">Reference proteome</keyword>
<organism evidence="2 3">
    <name type="scientific">Orchesella dallaii</name>
    <dbReference type="NCBI Taxonomy" id="48710"/>
    <lineage>
        <taxon>Eukaryota</taxon>
        <taxon>Metazoa</taxon>
        <taxon>Ecdysozoa</taxon>
        <taxon>Arthropoda</taxon>
        <taxon>Hexapoda</taxon>
        <taxon>Collembola</taxon>
        <taxon>Entomobryomorpha</taxon>
        <taxon>Entomobryoidea</taxon>
        <taxon>Orchesellidae</taxon>
        <taxon>Orchesellinae</taxon>
        <taxon>Orchesella</taxon>
    </lineage>
</organism>
<name>A0ABP1PV05_9HEXA</name>
<dbReference type="Proteomes" id="UP001642540">
    <property type="component" value="Unassembled WGS sequence"/>
</dbReference>
<accession>A0ABP1PV05</accession>
<reference evidence="2 3" key="1">
    <citation type="submission" date="2024-08" db="EMBL/GenBank/DDBJ databases">
        <authorList>
            <person name="Cucini C."/>
            <person name="Frati F."/>
        </authorList>
    </citation>
    <scope>NUCLEOTIDE SEQUENCE [LARGE SCALE GENOMIC DNA]</scope>
</reference>
<sequence length="211" mass="23234">MTLAALKTKRTHNSAIELLENHGACVECKESNFILPKILLGFSAISEFMRLSDSESWTNNQPCINNPLISKSIKGPINQITNQPLKMEESDSDSMSSFDVSNSDNGTGNKEDDSNHRGDAGTGTIKLKCMLCGEAVDSIGELRLHMDTGEFHPNTSSKISFEKFLQFALKDYNNDCISKAVGQAQLLNEEATVEVDSVDRQVDRANCNKKL</sequence>
<evidence type="ECO:0000256" key="1">
    <source>
        <dbReference type="SAM" id="MobiDB-lite"/>
    </source>
</evidence>
<evidence type="ECO:0000313" key="3">
    <source>
        <dbReference type="Proteomes" id="UP001642540"/>
    </source>
</evidence>
<gene>
    <name evidence="2" type="ORF">ODALV1_LOCUS3461</name>
</gene>
<feature type="region of interest" description="Disordered" evidence="1">
    <location>
        <begin position="87"/>
        <end position="119"/>
    </location>
</feature>
<comment type="caution">
    <text evidence="2">The sequence shown here is derived from an EMBL/GenBank/DDBJ whole genome shotgun (WGS) entry which is preliminary data.</text>
</comment>
<dbReference type="EMBL" id="CAXLJM020000011">
    <property type="protein sequence ID" value="CAL8076409.1"/>
    <property type="molecule type" value="Genomic_DNA"/>
</dbReference>
<feature type="compositionally biased region" description="Basic and acidic residues" evidence="1">
    <location>
        <begin position="109"/>
        <end position="119"/>
    </location>
</feature>
<feature type="compositionally biased region" description="Low complexity" evidence="1">
    <location>
        <begin position="93"/>
        <end position="104"/>
    </location>
</feature>
<protein>
    <recommendedName>
        <fullName evidence="4">C2H2-type domain-containing protein</fullName>
    </recommendedName>
</protein>